<dbReference type="PANTHER" id="PTHR11071">
    <property type="entry name" value="PEPTIDYL-PROLYL CIS-TRANS ISOMERASE"/>
    <property type="match status" value="1"/>
</dbReference>
<accession>D8T3Z6</accession>
<dbReference type="GO" id="GO:0016018">
    <property type="term" value="F:cyclosporin A binding"/>
    <property type="evidence" value="ECO:0000318"/>
    <property type="project" value="GO_Central"/>
</dbReference>
<evidence type="ECO:0000256" key="5">
    <source>
        <dbReference type="RuleBase" id="RU363019"/>
    </source>
</evidence>
<dbReference type="FunFam" id="2.40.100.10:FF:000025">
    <property type="entry name" value="Peptidyl-prolyl cis-trans isomerase CYP19-2"/>
    <property type="match status" value="1"/>
</dbReference>
<evidence type="ECO:0000313" key="8">
    <source>
        <dbReference type="Proteomes" id="UP000001514"/>
    </source>
</evidence>
<dbReference type="Gramene" id="EFJ08570">
    <property type="protein sequence ID" value="EFJ08570"/>
    <property type="gene ID" value="SELMODRAFT_236001"/>
</dbReference>
<dbReference type="PANTHER" id="PTHR11071:SF504">
    <property type="entry name" value="PEPTIDYL-PROLYL CIS-TRANS ISOMERASE"/>
    <property type="match status" value="1"/>
</dbReference>
<dbReference type="Proteomes" id="UP000001514">
    <property type="component" value="Unassembled WGS sequence"/>
</dbReference>
<organism evidence="8">
    <name type="scientific">Selaginella moellendorffii</name>
    <name type="common">Spikemoss</name>
    <dbReference type="NCBI Taxonomy" id="88036"/>
    <lineage>
        <taxon>Eukaryota</taxon>
        <taxon>Viridiplantae</taxon>
        <taxon>Streptophyta</taxon>
        <taxon>Embryophyta</taxon>
        <taxon>Tracheophyta</taxon>
        <taxon>Lycopodiopsida</taxon>
        <taxon>Selaginellales</taxon>
        <taxon>Selaginellaceae</taxon>
        <taxon>Selaginella</taxon>
    </lineage>
</organism>
<reference evidence="7 8" key="1">
    <citation type="journal article" date="2011" name="Science">
        <title>The Selaginella genome identifies genetic changes associated with the evolution of vascular plants.</title>
        <authorList>
            <person name="Banks J.A."/>
            <person name="Nishiyama T."/>
            <person name="Hasebe M."/>
            <person name="Bowman J.L."/>
            <person name="Gribskov M."/>
            <person name="dePamphilis C."/>
            <person name="Albert V.A."/>
            <person name="Aono N."/>
            <person name="Aoyama T."/>
            <person name="Ambrose B.A."/>
            <person name="Ashton N.W."/>
            <person name="Axtell M.J."/>
            <person name="Barker E."/>
            <person name="Barker M.S."/>
            <person name="Bennetzen J.L."/>
            <person name="Bonawitz N.D."/>
            <person name="Chapple C."/>
            <person name="Cheng C."/>
            <person name="Correa L.G."/>
            <person name="Dacre M."/>
            <person name="DeBarry J."/>
            <person name="Dreyer I."/>
            <person name="Elias M."/>
            <person name="Engstrom E.M."/>
            <person name="Estelle M."/>
            <person name="Feng L."/>
            <person name="Finet C."/>
            <person name="Floyd S.K."/>
            <person name="Frommer W.B."/>
            <person name="Fujita T."/>
            <person name="Gramzow L."/>
            <person name="Gutensohn M."/>
            <person name="Harholt J."/>
            <person name="Hattori M."/>
            <person name="Heyl A."/>
            <person name="Hirai T."/>
            <person name="Hiwatashi Y."/>
            <person name="Ishikawa M."/>
            <person name="Iwata M."/>
            <person name="Karol K.G."/>
            <person name="Koehler B."/>
            <person name="Kolukisaoglu U."/>
            <person name="Kubo M."/>
            <person name="Kurata T."/>
            <person name="Lalonde S."/>
            <person name="Li K."/>
            <person name="Li Y."/>
            <person name="Litt A."/>
            <person name="Lyons E."/>
            <person name="Manning G."/>
            <person name="Maruyama T."/>
            <person name="Michael T.P."/>
            <person name="Mikami K."/>
            <person name="Miyazaki S."/>
            <person name="Morinaga S."/>
            <person name="Murata T."/>
            <person name="Mueller-Roeber B."/>
            <person name="Nelson D.R."/>
            <person name="Obara M."/>
            <person name="Oguri Y."/>
            <person name="Olmstead R.G."/>
            <person name="Onodera N."/>
            <person name="Petersen B.L."/>
            <person name="Pils B."/>
            <person name="Prigge M."/>
            <person name="Rensing S.A."/>
            <person name="Riano-Pachon D.M."/>
            <person name="Roberts A.W."/>
            <person name="Sato Y."/>
            <person name="Scheller H.V."/>
            <person name="Schulz B."/>
            <person name="Schulz C."/>
            <person name="Shakirov E.V."/>
            <person name="Shibagaki N."/>
            <person name="Shinohara N."/>
            <person name="Shippen D.E."/>
            <person name="Soerensen I."/>
            <person name="Sotooka R."/>
            <person name="Sugimoto N."/>
            <person name="Sugita M."/>
            <person name="Sumikawa N."/>
            <person name="Tanurdzic M."/>
            <person name="Theissen G."/>
            <person name="Ulvskov P."/>
            <person name="Wakazuki S."/>
            <person name="Weng J.K."/>
            <person name="Willats W.W."/>
            <person name="Wipf D."/>
            <person name="Wolf P.G."/>
            <person name="Yang L."/>
            <person name="Zimmer A.D."/>
            <person name="Zhu Q."/>
            <person name="Mitros T."/>
            <person name="Hellsten U."/>
            <person name="Loque D."/>
            <person name="Otillar R."/>
            <person name="Salamov A."/>
            <person name="Schmutz J."/>
            <person name="Shapiro H."/>
            <person name="Lindquist E."/>
            <person name="Lucas S."/>
            <person name="Rokhsar D."/>
            <person name="Grigoriev I.V."/>
        </authorList>
    </citation>
    <scope>NUCLEOTIDE SEQUENCE [LARGE SCALE GENOMIC DNA]</scope>
</reference>
<name>D8T3Z6_SELML</name>
<keyword evidence="3 5" id="KW-0697">Rotamase</keyword>
<dbReference type="HOGENOM" id="CLU_012062_4_3_1"/>
<dbReference type="EC" id="5.2.1.8" evidence="5"/>
<keyword evidence="8" id="KW-1185">Reference proteome</keyword>
<evidence type="ECO:0000256" key="2">
    <source>
        <dbReference type="ARBA" id="ARBA00007365"/>
    </source>
</evidence>
<dbReference type="InParanoid" id="D8T3Z6"/>
<dbReference type="InterPro" id="IPR029000">
    <property type="entry name" value="Cyclophilin-like_dom_sf"/>
</dbReference>
<evidence type="ECO:0000313" key="7">
    <source>
        <dbReference type="EMBL" id="EFJ08570.1"/>
    </source>
</evidence>
<proteinExistence type="inferred from homology"/>
<evidence type="ECO:0000256" key="4">
    <source>
        <dbReference type="ARBA" id="ARBA00023235"/>
    </source>
</evidence>
<evidence type="ECO:0000259" key="6">
    <source>
        <dbReference type="PROSITE" id="PS50072"/>
    </source>
</evidence>
<dbReference type="Gene3D" id="2.40.100.10">
    <property type="entry name" value="Cyclophilin-like"/>
    <property type="match status" value="1"/>
</dbReference>
<dbReference type="GO" id="GO:0003755">
    <property type="term" value="F:peptidyl-prolyl cis-trans isomerase activity"/>
    <property type="evidence" value="ECO:0000318"/>
    <property type="project" value="GO_Central"/>
</dbReference>
<dbReference type="PIRSF" id="PIRSF001467">
    <property type="entry name" value="Peptidylpro_ismrse"/>
    <property type="match status" value="1"/>
</dbReference>
<dbReference type="STRING" id="88036.D8T3Z6"/>
<sequence>MGCVLGAARDNPKCYLDISAAGESLGRLVIELRKDVVPRTAENFRGLCTGEYGASYRGSSIHRIVPGYVAQARDLDLYCGKSIYGKRFEDENFKLLHTSKGTLSMANNGPHTNGTQFFISLGKCKQLDGKHVVFGKVIQGIELLDSLGNLGSSEGRTIKEVKIHDCGELVQ</sequence>
<comment type="function">
    <text evidence="5">PPIases accelerate the folding of proteins. It catalyzes the cis-trans isomerization of proline imidic peptide bonds in oligopeptides.</text>
</comment>
<dbReference type="InterPro" id="IPR024936">
    <property type="entry name" value="Cyclophilin-type_PPIase"/>
</dbReference>
<dbReference type="OMA" id="GCFETPT"/>
<dbReference type="PROSITE" id="PS50072">
    <property type="entry name" value="CSA_PPIASE_2"/>
    <property type="match status" value="1"/>
</dbReference>
<dbReference type="AlphaFoldDB" id="D8T3Z6"/>
<dbReference type="InterPro" id="IPR002130">
    <property type="entry name" value="Cyclophilin-type_PPIase_dom"/>
</dbReference>
<protein>
    <recommendedName>
        <fullName evidence="5">Peptidyl-prolyl cis-trans isomerase</fullName>
        <shortName evidence="5">PPIase</shortName>
        <ecNumber evidence="5">5.2.1.8</ecNumber>
    </recommendedName>
</protein>
<evidence type="ECO:0000256" key="1">
    <source>
        <dbReference type="ARBA" id="ARBA00000971"/>
    </source>
</evidence>
<dbReference type="SUPFAM" id="SSF50891">
    <property type="entry name" value="Cyclophilin-like"/>
    <property type="match status" value="1"/>
</dbReference>
<comment type="similarity">
    <text evidence="2 5">Belongs to the cyclophilin-type PPIase family.</text>
</comment>
<dbReference type="GO" id="GO:0005737">
    <property type="term" value="C:cytoplasm"/>
    <property type="evidence" value="ECO:0000318"/>
    <property type="project" value="GO_Central"/>
</dbReference>
<feature type="domain" description="PPIase cyclophilin-type" evidence="6">
    <location>
        <begin position="15"/>
        <end position="168"/>
    </location>
</feature>
<dbReference type="GO" id="GO:0006457">
    <property type="term" value="P:protein folding"/>
    <property type="evidence" value="ECO:0000318"/>
    <property type="project" value="GO_Central"/>
</dbReference>
<dbReference type="PRINTS" id="PR00153">
    <property type="entry name" value="CSAPPISMRASE"/>
</dbReference>
<dbReference type="KEGG" id="smo:SELMODRAFT_236001"/>
<keyword evidence="4 5" id="KW-0413">Isomerase</keyword>
<comment type="catalytic activity">
    <reaction evidence="1 5">
        <text>[protein]-peptidylproline (omega=180) = [protein]-peptidylproline (omega=0)</text>
        <dbReference type="Rhea" id="RHEA:16237"/>
        <dbReference type="Rhea" id="RHEA-COMP:10747"/>
        <dbReference type="Rhea" id="RHEA-COMP:10748"/>
        <dbReference type="ChEBI" id="CHEBI:83833"/>
        <dbReference type="ChEBI" id="CHEBI:83834"/>
        <dbReference type="EC" id="5.2.1.8"/>
    </reaction>
</comment>
<gene>
    <name evidence="7" type="ORF">SELMODRAFT_236001</name>
</gene>
<evidence type="ECO:0000256" key="3">
    <source>
        <dbReference type="ARBA" id="ARBA00023110"/>
    </source>
</evidence>
<dbReference type="Pfam" id="PF00160">
    <property type="entry name" value="Pro_isomerase"/>
    <property type="match status" value="1"/>
</dbReference>
<dbReference type="eggNOG" id="KOG0865">
    <property type="taxonomic scope" value="Eukaryota"/>
</dbReference>
<dbReference type="EMBL" id="GL377672">
    <property type="protein sequence ID" value="EFJ08570.1"/>
    <property type="molecule type" value="Genomic_DNA"/>
</dbReference>